<dbReference type="Proteomes" id="UP000265520">
    <property type="component" value="Unassembled WGS sequence"/>
</dbReference>
<evidence type="ECO:0000313" key="2">
    <source>
        <dbReference type="Proteomes" id="UP000265520"/>
    </source>
</evidence>
<accession>A0A392S2K7</accession>
<feature type="non-terminal residue" evidence="1">
    <location>
        <position position="12"/>
    </location>
</feature>
<proteinExistence type="predicted"/>
<comment type="caution">
    <text evidence="1">The sequence shown here is derived from an EMBL/GenBank/DDBJ whole genome shotgun (WGS) entry which is preliminary data.</text>
</comment>
<protein>
    <submittedName>
        <fullName evidence="1">Uncharacterized protein</fullName>
    </submittedName>
</protein>
<keyword evidence="2" id="KW-1185">Reference proteome</keyword>
<dbReference type="EMBL" id="LXQA010306611">
    <property type="protein sequence ID" value="MCI42607.1"/>
    <property type="molecule type" value="Genomic_DNA"/>
</dbReference>
<organism evidence="1 2">
    <name type="scientific">Trifolium medium</name>
    <dbReference type="NCBI Taxonomy" id="97028"/>
    <lineage>
        <taxon>Eukaryota</taxon>
        <taxon>Viridiplantae</taxon>
        <taxon>Streptophyta</taxon>
        <taxon>Embryophyta</taxon>
        <taxon>Tracheophyta</taxon>
        <taxon>Spermatophyta</taxon>
        <taxon>Magnoliopsida</taxon>
        <taxon>eudicotyledons</taxon>
        <taxon>Gunneridae</taxon>
        <taxon>Pentapetalae</taxon>
        <taxon>rosids</taxon>
        <taxon>fabids</taxon>
        <taxon>Fabales</taxon>
        <taxon>Fabaceae</taxon>
        <taxon>Papilionoideae</taxon>
        <taxon>50 kb inversion clade</taxon>
        <taxon>NPAAA clade</taxon>
        <taxon>Hologalegina</taxon>
        <taxon>IRL clade</taxon>
        <taxon>Trifolieae</taxon>
        <taxon>Trifolium</taxon>
    </lineage>
</organism>
<sequence>MVSKLRGSTDNK</sequence>
<name>A0A392S2K7_9FABA</name>
<evidence type="ECO:0000313" key="1">
    <source>
        <dbReference type="EMBL" id="MCI42607.1"/>
    </source>
</evidence>
<reference evidence="1 2" key="1">
    <citation type="journal article" date="2018" name="Front. Plant Sci.">
        <title>Red Clover (Trifolium pratense) and Zigzag Clover (T. medium) - A Picture of Genomic Similarities and Differences.</title>
        <authorList>
            <person name="Dluhosova J."/>
            <person name="Istvanek J."/>
            <person name="Nedelnik J."/>
            <person name="Repkova J."/>
        </authorList>
    </citation>
    <scope>NUCLEOTIDE SEQUENCE [LARGE SCALE GENOMIC DNA]</scope>
    <source>
        <strain evidence="2">cv. 10/8</strain>
        <tissue evidence="1">Leaf</tissue>
    </source>
</reference>